<feature type="transmembrane region" description="Helical" evidence="7">
    <location>
        <begin position="241"/>
        <end position="258"/>
    </location>
</feature>
<comment type="caution">
    <text evidence="9">The sequence shown here is derived from an EMBL/GenBank/DDBJ whole genome shotgun (WGS) entry which is preliminary data.</text>
</comment>
<organism evidence="9 10">
    <name type="scientific">Tothia fuscella</name>
    <dbReference type="NCBI Taxonomy" id="1048955"/>
    <lineage>
        <taxon>Eukaryota</taxon>
        <taxon>Fungi</taxon>
        <taxon>Dikarya</taxon>
        <taxon>Ascomycota</taxon>
        <taxon>Pezizomycotina</taxon>
        <taxon>Dothideomycetes</taxon>
        <taxon>Pleosporomycetidae</taxon>
        <taxon>Venturiales</taxon>
        <taxon>Cylindrosympodiaceae</taxon>
        <taxon>Tothia</taxon>
    </lineage>
</organism>
<dbReference type="PANTHER" id="PTHR33048">
    <property type="entry name" value="PTH11-LIKE INTEGRAL MEMBRANE PROTEIN (AFU_ORTHOLOGUE AFUA_5G11245)"/>
    <property type="match status" value="1"/>
</dbReference>
<dbReference type="AlphaFoldDB" id="A0A9P4NQG7"/>
<dbReference type="OrthoDB" id="3923077at2759"/>
<dbReference type="Proteomes" id="UP000800235">
    <property type="component" value="Unassembled WGS sequence"/>
</dbReference>
<dbReference type="InterPro" id="IPR052337">
    <property type="entry name" value="SAT4-like"/>
</dbReference>
<dbReference type="Pfam" id="PF20684">
    <property type="entry name" value="Fung_rhodopsin"/>
    <property type="match status" value="1"/>
</dbReference>
<keyword evidence="4 7" id="KW-0472">Membrane</keyword>
<sequence>MVNIPRAINGVVSTFLILSTVCVALRVYTRRFLVKKLHISDYLIVLTQIFTVCEAAYIFLGVKGGIGNASFEPTPDNIVAALRNQLIIELFFVVAITFLRISIGLQLWALVKLQNVSSQKKIYSSIQRILIIGVVAIMSIYGIVWFFVLLFQCTPVHFFWTRALGDVDGTCLSNDVQAGVAYSHSGLSALSDFIMGLLPVWILWSVNMPLRTKITVAGLLAVGASFFGDPVSIILCSFIELALGIIATCIATLRPLYLKSTNRQRTTLGGTSGTHDEKLTATHDAPKASVEV</sequence>
<evidence type="ECO:0000259" key="8">
    <source>
        <dbReference type="Pfam" id="PF20684"/>
    </source>
</evidence>
<feature type="transmembrane region" description="Helical" evidence="7">
    <location>
        <begin position="129"/>
        <end position="151"/>
    </location>
</feature>
<dbReference type="GO" id="GO:0016020">
    <property type="term" value="C:membrane"/>
    <property type="evidence" value="ECO:0007669"/>
    <property type="project" value="UniProtKB-SubCell"/>
</dbReference>
<evidence type="ECO:0000313" key="10">
    <source>
        <dbReference type="Proteomes" id="UP000800235"/>
    </source>
</evidence>
<reference evidence="9" key="1">
    <citation type="journal article" date="2020" name="Stud. Mycol.">
        <title>101 Dothideomycetes genomes: a test case for predicting lifestyles and emergence of pathogens.</title>
        <authorList>
            <person name="Haridas S."/>
            <person name="Albert R."/>
            <person name="Binder M."/>
            <person name="Bloem J."/>
            <person name="Labutti K."/>
            <person name="Salamov A."/>
            <person name="Andreopoulos B."/>
            <person name="Baker S."/>
            <person name="Barry K."/>
            <person name="Bills G."/>
            <person name="Bluhm B."/>
            <person name="Cannon C."/>
            <person name="Castanera R."/>
            <person name="Culley D."/>
            <person name="Daum C."/>
            <person name="Ezra D."/>
            <person name="Gonzalez J."/>
            <person name="Henrissat B."/>
            <person name="Kuo A."/>
            <person name="Liang C."/>
            <person name="Lipzen A."/>
            <person name="Lutzoni F."/>
            <person name="Magnuson J."/>
            <person name="Mondo S."/>
            <person name="Nolan M."/>
            <person name="Ohm R."/>
            <person name="Pangilinan J."/>
            <person name="Park H.-J."/>
            <person name="Ramirez L."/>
            <person name="Alfaro M."/>
            <person name="Sun H."/>
            <person name="Tritt A."/>
            <person name="Yoshinaga Y."/>
            <person name="Zwiers L.-H."/>
            <person name="Turgeon B."/>
            <person name="Goodwin S."/>
            <person name="Spatafora J."/>
            <person name="Crous P."/>
            <person name="Grigoriev I."/>
        </authorList>
    </citation>
    <scope>NUCLEOTIDE SEQUENCE</scope>
    <source>
        <strain evidence="9">CBS 130266</strain>
    </source>
</reference>
<keyword evidence="2 7" id="KW-0812">Transmembrane</keyword>
<feature type="domain" description="Rhodopsin" evidence="8">
    <location>
        <begin position="25"/>
        <end position="224"/>
    </location>
</feature>
<dbReference type="PANTHER" id="PTHR33048:SF96">
    <property type="entry name" value="INTEGRAL MEMBRANE PROTEIN"/>
    <property type="match status" value="1"/>
</dbReference>
<feature type="transmembrane region" description="Helical" evidence="7">
    <location>
        <begin position="6"/>
        <end position="29"/>
    </location>
</feature>
<keyword evidence="3 7" id="KW-1133">Transmembrane helix</keyword>
<evidence type="ECO:0000313" key="9">
    <source>
        <dbReference type="EMBL" id="KAF2429588.1"/>
    </source>
</evidence>
<feature type="compositionally biased region" description="Basic and acidic residues" evidence="6">
    <location>
        <begin position="274"/>
        <end position="286"/>
    </location>
</feature>
<dbReference type="EMBL" id="MU007045">
    <property type="protein sequence ID" value="KAF2429588.1"/>
    <property type="molecule type" value="Genomic_DNA"/>
</dbReference>
<accession>A0A9P4NQG7</accession>
<comment type="subcellular location">
    <subcellularLocation>
        <location evidence="1">Membrane</location>
        <topology evidence="1">Multi-pass membrane protein</topology>
    </subcellularLocation>
</comment>
<feature type="transmembrane region" description="Helical" evidence="7">
    <location>
        <begin position="41"/>
        <end position="66"/>
    </location>
</feature>
<evidence type="ECO:0000256" key="6">
    <source>
        <dbReference type="SAM" id="MobiDB-lite"/>
    </source>
</evidence>
<comment type="similarity">
    <text evidence="5">Belongs to the SAT4 family.</text>
</comment>
<protein>
    <recommendedName>
        <fullName evidence="8">Rhodopsin domain-containing protein</fullName>
    </recommendedName>
</protein>
<evidence type="ECO:0000256" key="4">
    <source>
        <dbReference type="ARBA" id="ARBA00023136"/>
    </source>
</evidence>
<feature type="region of interest" description="Disordered" evidence="6">
    <location>
        <begin position="267"/>
        <end position="292"/>
    </location>
</feature>
<evidence type="ECO:0000256" key="7">
    <source>
        <dbReference type="SAM" id="Phobius"/>
    </source>
</evidence>
<evidence type="ECO:0000256" key="5">
    <source>
        <dbReference type="ARBA" id="ARBA00038359"/>
    </source>
</evidence>
<dbReference type="InterPro" id="IPR049326">
    <property type="entry name" value="Rhodopsin_dom_fungi"/>
</dbReference>
<feature type="transmembrane region" description="Helical" evidence="7">
    <location>
        <begin position="182"/>
        <end position="204"/>
    </location>
</feature>
<proteinExistence type="inferred from homology"/>
<evidence type="ECO:0000256" key="2">
    <source>
        <dbReference type="ARBA" id="ARBA00022692"/>
    </source>
</evidence>
<evidence type="ECO:0000256" key="3">
    <source>
        <dbReference type="ARBA" id="ARBA00022989"/>
    </source>
</evidence>
<feature type="transmembrane region" description="Helical" evidence="7">
    <location>
        <begin position="86"/>
        <end position="108"/>
    </location>
</feature>
<keyword evidence="10" id="KW-1185">Reference proteome</keyword>
<name>A0A9P4NQG7_9PEZI</name>
<gene>
    <name evidence="9" type="ORF">EJ08DRAFT_679758</name>
</gene>
<evidence type="ECO:0000256" key="1">
    <source>
        <dbReference type="ARBA" id="ARBA00004141"/>
    </source>
</evidence>